<evidence type="ECO:0000313" key="1">
    <source>
        <dbReference type="EMBL" id="EWM29019.1"/>
    </source>
</evidence>
<keyword evidence="2" id="KW-1185">Reference proteome</keyword>
<dbReference type="AlphaFoldDB" id="W7U7Y3"/>
<organism evidence="1 2">
    <name type="scientific">Nannochloropsis gaditana</name>
    <dbReference type="NCBI Taxonomy" id="72520"/>
    <lineage>
        <taxon>Eukaryota</taxon>
        <taxon>Sar</taxon>
        <taxon>Stramenopiles</taxon>
        <taxon>Ochrophyta</taxon>
        <taxon>Eustigmatophyceae</taxon>
        <taxon>Eustigmatales</taxon>
        <taxon>Monodopsidaceae</taxon>
        <taxon>Nannochloropsis</taxon>
    </lineage>
</organism>
<dbReference type="EMBL" id="AZIL01000182">
    <property type="protein sequence ID" value="EWM29019.1"/>
    <property type="molecule type" value="Genomic_DNA"/>
</dbReference>
<reference evidence="1 2" key="1">
    <citation type="journal article" date="2014" name="Mol. Plant">
        <title>Chromosome Scale Genome Assembly and Transcriptome Profiling of Nannochloropsis gaditana in Nitrogen Depletion.</title>
        <authorList>
            <person name="Corteggiani Carpinelli E."/>
            <person name="Telatin A."/>
            <person name="Vitulo N."/>
            <person name="Forcato C."/>
            <person name="D'Angelo M."/>
            <person name="Schiavon R."/>
            <person name="Vezzi A."/>
            <person name="Giacometti G.M."/>
            <person name="Morosinotto T."/>
            <person name="Valle G."/>
        </authorList>
    </citation>
    <scope>NUCLEOTIDE SEQUENCE [LARGE SCALE GENOMIC DNA]</scope>
    <source>
        <strain evidence="1 2">B-31</strain>
    </source>
</reference>
<proteinExistence type="predicted"/>
<accession>W7U7Y3</accession>
<gene>
    <name evidence="1" type="ORF">Naga_100477g6</name>
</gene>
<sequence>MDHCGSEVYISWTMNSCPEFWKSAFFPDVHGDGTTSLAPLSFQRWNVPHETPLASHPATLVTSPNFYRHAHTTGRQPGSTGLGGRLLQPVRCSALVPGGSRV</sequence>
<protein>
    <submittedName>
        <fullName evidence="1">Uncharacterized protein</fullName>
    </submittedName>
</protein>
<evidence type="ECO:0000313" key="2">
    <source>
        <dbReference type="Proteomes" id="UP000019335"/>
    </source>
</evidence>
<comment type="caution">
    <text evidence="1">The sequence shown here is derived from an EMBL/GenBank/DDBJ whole genome shotgun (WGS) entry which is preliminary data.</text>
</comment>
<dbReference type="Proteomes" id="UP000019335">
    <property type="component" value="Chromosome 3"/>
</dbReference>
<name>W7U7Y3_9STRA</name>